<dbReference type="RefSeq" id="WP_163953870.1">
    <property type="nucleotide sequence ID" value="NZ_JAAIKC010000023.1"/>
</dbReference>
<proteinExistence type="predicted"/>
<protein>
    <submittedName>
        <fullName evidence="1">Uncharacterized protein</fullName>
    </submittedName>
</protein>
<sequence>MKKEHIIRFKLIRKEGVKLLRGVIFLEENQTPSLLDFEQCLKDCGHDVRLENKEQAIFRAYKPGEEYEIDILEDYQDASRDSHAEQLAKTFLKDNSPL</sequence>
<gene>
    <name evidence="1" type="ORF">GK047_27875</name>
</gene>
<comment type="caution">
    <text evidence="1">The sequence shown here is derived from an EMBL/GenBank/DDBJ whole genome shotgun (WGS) entry which is preliminary data.</text>
</comment>
<name>A0A6G4A723_9BACL</name>
<organism evidence="1">
    <name type="scientific">Paenibacillus sp. SYP-B3998</name>
    <dbReference type="NCBI Taxonomy" id="2678564"/>
    <lineage>
        <taxon>Bacteria</taxon>
        <taxon>Bacillati</taxon>
        <taxon>Bacillota</taxon>
        <taxon>Bacilli</taxon>
        <taxon>Bacillales</taxon>
        <taxon>Paenibacillaceae</taxon>
        <taxon>Paenibacillus</taxon>
    </lineage>
</organism>
<accession>A0A6G4A723</accession>
<evidence type="ECO:0000313" key="1">
    <source>
        <dbReference type="EMBL" id="NEW09744.1"/>
    </source>
</evidence>
<dbReference type="EMBL" id="JAAIKC010000023">
    <property type="protein sequence ID" value="NEW09744.1"/>
    <property type="molecule type" value="Genomic_DNA"/>
</dbReference>
<dbReference type="AlphaFoldDB" id="A0A6G4A723"/>
<reference evidence="1" key="1">
    <citation type="submission" date="2020-02" db="EMBL/GenBank/DDBJ databases">
        <authorList>
            <person name="Shen X.-R."/>
            <person name="Zhang Y.-X."/>
        </authorList>
    </citation>
    <scope>NUCLEOTIDE SEQUENCE</scope>
    <source>
        <strain evidence="1">SYP-B3998</strain>
    </source>
</reference>